<dbReference type="PANTHER" id="PTHR32282:SF32">
    <property type="entry name" value="PENICILLIN-BINDING PROTEIN 2A"/>
    <property type="match status" value="1"/>
</dbReference>
<proteinExistence type="inferred from homology"/>
<evidence type="ECO:0000256" key="10">
    <source>
        <dbReference type="ARBA" id="ARBA00022960"/>
    </source>
</evidence>
<dbReference type="GO" id="GO:0008955">
    <property type="term" value="F:peptidoglycan glycosyltransferase activity"/>
    <property type="evidence" value="ECO:0007669"/>
    <property type="project" value="UniProtKB-EC"/>
</dbReference>
<keyword evidence="12 18" id="KW-1133">Transmembrane helix</keyword>
<comment type="similarity">
    <text evidence="2">In the N-terminal section; belongs to the glycosyltransferase 51 family.</text>
</comment>
<gene>
    <name evidence="21" type="ORF">FD02_GL000774</name>
</gene>
<evidence type="ECO:0000259" key="20">
    <source>
        <dbReference type="Pfam" id="PF00912"/>
    </source>
</evidence>
<evidence type="ECO:0000256" key="5">
    <source>
        <dbReference type="ARBA" id="ARBA00022670"/>
    </source>
</evidence>
<dbReference type="RefSeq" id="WP_082603251.1">
    <property type="nucleotide sequence ID" value="NZ_AZDJ01000001.1"/>
</dbReference>
<keyword evidence="7" id="KW-0808">Transferase</keyword>
<evidence type="ECO:0000256" key="13">
    <source>
        <dbReference type="ARBA" id="ARBA00023136"/>
    </source>
</evidence>
<sequence>MTILNRVWAAIKPALKQGGHLVGWVFRRFQLIRWGILLVLTLILCASAWFTYQAKTADVQTVKSSLQTRTTLYDRKDKRAGMLYGQKGTYVELDKISPEVQNAVISTEDRSFYTNWGFSIKGILRSVLGLIIHHGQISGGGSTITQQLAKNTLLSQKQTFLRKAQELFLAVQLTKVYSKKDILTMYLNNAYFGNGVWGVEDASLRYFGKHASALTASEGATLAAMLRNPSYYNPLDHMDNAIARRNLVLGLMVDNGKLTAAQAASAKASRLTLKDAYTAYSQERYPYFFDAVIEEAWQDGISQDDIVNKGYKVYTTLDTTYQTQLQTAFDNDAAFPAAASDGTKPQAASVVVDPHTGGVMAVVGARGKHVYLGSNYATQLQRSPGSTIKPLMVYTPALENGYSYDSMLEDKKLSYGTNHYTPTNPTGQYLGKTPMYNALAQSLNAPAVWLLNKIGVQTGVDSLQRFGITLKKKDQNLAAALGGVTTGFSPLTMARAYSAFANGGTLPQTHFIRKIVDATGKTVVDNTKVDAKRIMKKQVATEMTSMMLGTFKYGTGVSAQPYGYTVAGKTGSTEVPDSWGYGTRDQWVVGYTPDMVVATWVGFTTTDANHFLQGTSESGVAGIFKTEMEAMLPYSPHTSFNTEDAKAKATVQADSADGSGDVWQSIGDGIKNGLDTAKSKVSQWYNDVKGLFGGN</sequence>
<evidence type="ECO:0000256" key="3">
    <source>
        <dbReference type="ARBA" id="ARBA00022475"/>
    </source>
</evidence>
<dbReference type="Pfam" id="PF00905">
    <property type="entry name" value="Transpeptidase"/>
    <property type="match status" value="1"/>
</dbReference>
<evidence type="ECO:0000256" key="6">
    <source>
        <dbReference type="ARBA" id="ARBA00022676"/>
    </source>
</evidence>
<dbReference type="GO" id="GO:0030288">
    <property type="term" value="C:outer membrane-bounded periplasmic space"/>
    <property type="evidence" value="ECO:0007669"/>
    <property type="project" value="TreeGrafter"/>
</dbReference>
<dbReference type="NCBIfam" id="TIGR02074">
    <property type="entry name" value="PBP_1a_fam"/>
    <property type="match status" value="1"/>
</dbReference>
<dbReference type="GO" id="GO:0006508">
    <property type="term" value="P:proteolysis"/>
    <property type="evidence" value="ECO:0007669"/>
    <property type="project" value="UniProtKB-KW"/>
</dbReference>
<dbReference type="Gene3D" id="3.40.710.10">
    <property type="entry name" value="DD-peptidase/beta-lactamase superfamily"/>
    <property type="match status" value="1"/>
</dbReference>
<dbReference type="AlphaFoldDB" id="A0A0R1JY46"/>
<dbReference type="PANTHER" id="PTHR32282">
    <property type="entry name" value="BINDING PROTEIN TRANSPEPTIDASE, PUTATIVE-RELATED"/>
    <property type="match status" value="1"/>
</dbReference>
<protein>
    <submittedName>
        <fullName evidence="21">Membrane carboxypeptidase</fullName>
    </submittedName>
</protein>
<feature type="domain" description="Penicillin-binding protein transpeptidase" evidence="19">
    <location>
        <begin position="349"/>
        <end position="616"/>
    </location>
</feature>
<dbReference type="InterPro" id="IPR001460">
    <property type="entry name" value="PCN-bd_Tpept"/>
</dbReference>
<evidence type="ECO:0000256" key="7">
    <source>
        <dbReference type="ARBA" id="ARBA00022679"/>
    </source>
</evidence>
<dbReference type="Proteomes" id="UP000051804">
    <property type="component" value="Unassembled WGS sequence"/>
</dbReference>
<keyword evidence="3" id="KW-1003">Cell membrane</keyword>
<comment type="catalytic activity">
    <reaction evidence="16">
        <text>Preferential cleavage: (Ac)2-L-Lys-D-Ala-|-D-Ala. Also transpeptidation of peptidyl-alanyl moieties that are N-acyl substituents of D-alanine.</text>
        <dbReference type="EC" id="3.4.16.4"/>
    </reaction>
</comment>
<feature type="transmembrane region" description="Helical" evidence="18">
    <location>
        <begin position="31"/>
        <end position="52"/>
    </location>
</feature>
<evidence type="ECO:0000256" key="1">
    <source>
        <dbReference type="ARBA" id="ARBA00007090"/>
    </source>
</evidence>
<dbReference type="GO" id="GO:0008658">
    <property type="term" value="F:penicillin binding"/>
    <property type="evidence" value="ECO:0007669"/>
    <property type="project" value="InterPro"/>
</dbReference>
<dbReference type="STRING" id="1291734.FD02_GL000774"/>
<dbReference type="InterPro" id="IPR001264">
    <property type="entry name" value="Glyco_trans_51"/>
</dbReference>
<dbReference type="Gene3D" id="6.20.370.110">
    <property type="match status" value="1"/>
</dbReference>
<keyword evidence="8 18" id="KW-0812">Transmembrane</keyword>
<dbReference type="InterPro" id="IPR036950">
    <property type="entry name" value="PBP_transglycosylase"/>
</dbReference>
<feature type="domain" description="Glycosyl transferase family 51" evidence="20">
    <location>
        <begin position="84"/>
        <end position="252"/>
    </location>
</feature>
<accession>A0A0R1JY46</accession>
<keyword evidence="15" id="KW-0961">Cell wall biogenesis/degradation</keyword>
<evidence type="ECO:0000313" key="21">
    <source>
        <dbReference type="EMBL" id="KRK74179.1"/>
    </source>
</evidence>
<evidence type="ECO:0000256" key="4">
    <source>
        <dbReference type="ARBA" id="ARBA00022645"/>
    </source>
</evidence>
<evidence type="ECO:0000256" key="16">
    <source>
        <dbReference type="ARBA" id="ARBA00034000"/>
    </source>
</evidence>
<keyword evidence="11" id="KW-0573">Peptidoglycan synthesis</keyword>
<evidence type="ECO:0000256" key="18">
    <source>
        <dbReference type="SAM" id="Phobius"/>
    </source>
</evidence>
<evidence type="ECO:0000256" key="8">
    <source>
        <dbReference type="ARBA" id="ARBA00022692"/>
    </source>
</evidence>
<evidence type="ECO:0000256" key="9">
    <source>
        <dbReference type="ARBA" id="ARBA00022801"/>
    </source>
</evidence>
<evidence type="ECO:0000313" key="22">
    <source>
        <dbReference type="Proteomes" id="UP000051804"/>
    </source>
</evidence>
<dbReference type="GO" id="GO:0008360">
    <property type="term" value="P:regulation of cell shape"/>
    <property type="evidence" value="ECO:0007669"/>
    <property type="project" value="UniProtKB-KW"/>
</dbReference>
<dbReference type="Pfam" id="PF00912">
    <property type="entry name" value="Transgly"/>
    <property type="match status" value="1"/>
</dbReference>
<dbReference type="GO" id="GO:0071555">
    <property type="term" value="P:cell wall organization"/>
    <property type="evidence" value="ECO:0007669"/>
    <property type="project" value="UniProtKB-KW"/>
</dbReference>
<name>A0A0R1JY46_9LACO</name>
<keyword evidence="22" id="KW-1185">Reference proteome</keyword>
<evidence type="ECO:0000259" key="19">
    <source>
        <dbReference type="Pfam" id="PF00905"/>
    </source>
</evidence>
<evidence type="ECO:0000256" key="2">
    <source>
        <dbReference type="ARBA" id="ARBA00007739"/>
    </source>
</evidence>
<dbReference type="PATRIC" id="fig|1291734.4.peg.801"/>
<dbReference type="Gene3D" id="1.10.3810.10">
    <property type="entry name" value="Biosynthetic peptidoglycan transglycosylase-like"/>
    <property type="match status" value="1"/>
</dbReference>
<dbReference type="SUPFAM" id="SSF56601">
    <property type="entry name" value="beta-lactamase/transpeptidase-like"/>
    <property type="match status" value="1"/>
</dbReference>
<comment type="catalytic activity">
    <reaction evidence="17">
        <text>[GlcNAc-(1-&gt;4)-Mur2Ac(oyl-L-Ala-gamma-D-Glu-L-Lys-D-Ala-D-Ala)](n)-di-trans,octa-cis-undecaprenyl diphosphate + beta-D-GlcNAc-(1-&gt;4)-Mur2Ac(oyl-L-Ala-gamma-D-Glu-L-Lys-D-Ala-D-Ala)-di-trans,octa-cis-undecaprenyl diphosphate = [GlcNAc-(1-&gt;4)-Mur2Ac(oyl-L-Ala-gamma-D-Glu-L-Lys-D-Ala-D-Ala)](n+1)-di-trans,octa-cis-undecaprenyl diphosphate + di-trans,octa-cis-undecaprenyl diphosphate + H(+)</text>
        <dbReference type="Rhea" id="RHEA:23708"/>
        <dbReference type="Rhea" id="RHEA-COMP:9602"/>
        <dbReference type="Rhea" id="RHEA-COMP:9603"/>
        <dbReference type="ChEBI" id="CHEBI:15378"/>
        <dbReference type="ChEBI" id="CHEBI:58405"/>
        <dbReference type="ChEBI" id="CHEBI:60033"/>
        <dbReference type="ChEBI" id="CHEBI:78435"/>
        <dbReference type="EC" id="2.4.99.28"/>
    </reaction>
</comment>
<comment type="caution">
    <text evidence="21">The sequence shown here is derived from an EMBL/GenBank/DDBJ whole genome shotgun (WGS) entry which is preliminary data.</text>
</comment>
<dbReference type="InterPro" id="IPR012338">
    <property type="entry name" value="Beta-lactam/transpept-like"/>
</dbReference>
<keyword evidence="4 21" id="KW-0121">Carboxypeptidase</keyword>
<evidence type="ECO:0000256" key="11">
    <source>
        <dbReference type="ARBA" id="ARBA00022984"/>
    </source>
</evidence>
<dbReference type="GO" id="GO:0009252">
    <property type="term" value="P:peptidoglycan biosynthetic process"/>
    <property type="evidence" value="ECO:0007669"/>
    <property type="project" value="UniProtKB-KW"/>
</dbReference>
<reference evidence="21 22" key="1">
    <citation type="journal article" date="2015" name="Genome Announc.">
        <title>Expanding the biotechnology potential of lactobacilli through comparative genomics of 213 strains and associated genera.</title>
        <authorList>
            <person name="Sun Z."/>
            <person name="Harris H.M."/>
            <person name="McCann A."/>
            <person name="Guo C."/>
            <person name="Argimon S."/>
            <person name="Zhang W."/>
            <person name="Yang X."/>
            <person name="Jeffery I.B."/>
            <person name="Cooney J.C."/>
            <person name="Kagawa T.F."/>
            <person name="Liu W."/>
            <person name="Song Y."/>
            <person name="Salvetti E."/>
            <person name="Wrobel A."/>
            <person name="Rasinkangas P."/>
            <person name="Parkhill J."/>
            <person name="Rea M.C."/>
            <person name="O'Sullivan O."/>
            <person name="Ritari J."/>
            <person name="Douillard F.P."/>
            <person name="Paul Ross R."/>
            <person name="Yang R."/>
            <person name="Briner A.E."/>
            <person name="Felis G.E."/>
            <person name="de Vos W.M."/>
            <person name="Barrangou R."/>
            <person name="Klaenhammer T.R."/>
            <person name="Caufield P.W."/>
            <person name="Cui Y."/>
            <person name="Zhang H."/>
            <person name="O'Toole P.W."/>
        </authorList>
    </citation>
    <scope>NUCLEOTIDE SEQUENCE [LARGE SCALE GENOMIC DNA]</scope>
    <source>
        <strain evidence="21 22">JCM 17158</strain>
    </source>
</reference>
<dbReference type="SUPFAM" id="SSF53955">
    <property type="entry name" value="Lysozyme-like"/>
    <property type="match status" value="1"/>
</dbReference>
<evidence type="ECO:0000256" key="14">
    <source>
        <dbReference type="ARBA" id="ARBA00023268"/>
    </source>
</evidence>
<dbReference type="InterPro" id="IPR023346">
    <property type="entry name" value="Lysozyme-like_dom_sf"/>
</dbReference>
<evidence type="ECO:0000256" key="15">
    <source>
        <dbReference type="ARBA" id="ARBA00023316"/>
    </source>
</evidence>
<keyword evidence="13 18" id="KW-0472">Membrane</keyword>
<keyword evidence="10" id="KW-0133">Cell shape</keyword>
<keyword evidence="14" id="KW-0511">Multifunctional enzyme</keyword>
<organism evidence="21 22">
    <name type="scientific">Lacticaseibacillus nasuensis JCM 17158</name>
    <dbReference type="NCBI Taxonomy" id="1291734"/>
    <lineage>
        <taxon>Bacteria</taxon>
        <taxon>Bacillati</taxon>
        <taxon>Bacillota</taxon>
        <taxon>Bacilli</taxon>
        <taxon>Lactobacillales</taxon>
        <taxon>Lactobacillaceae</taxon>
        <taxon>Lacticaseibacillus</taxon>
    </lineage>
</organism>
<evidence type="ECO:0000256" key="17">
    <source>
        <dbReference type="ARBA" id="ARBA00049902"/>
    </source>
</evidence>
<dbReference type="FunFam" id="1.10.3810.10:FF:000001">
    <property type="entry name" value="Penicillin-binding protein 1A"/>
    <property type="match status" value="1"/>
</dbReference>
<evidence type="ECO:0000256" key="12">
    <source>
        <dbReference type="ARBA" id="ARBA00022989"/>
    </source>
</evidence>
<keyword evidence="6" id="KW-0328">Glycosyltransferase</keyword>
<dbReference type="EMBL" id="AZDJ01000001">
    <property type="protein sequence ID" value="KRK74179.1"/>
    <property type="molecule type" value="Genomic_DNA"/>
</dbReference>
<keyword evidence="5" id="KW-0645">Protease</keyword>
<comment type="similarity">
    <text evidence="1">In the C-terminal section; belongs to the transpeptidase family.</text>
</comment>
<dbReference type="InterPro" id="IPR050396">
    <property type="entry name" value="Glycosyltr_51/Transpeptidase"/>
</dbReference>
<dbReference type="GO" id="GO:0009002">
    <property type="term" value="F:serine-type D-Ala-D-Ala carboxypeptidase activity"/>
    <property type="evidence" value="ECO:0007669"/>
    <property type="project" value="UniProtKB-EC"/>
</dbReference>
<keyword evidence="9" id="KW-0378">Hydrolase</keyword>